<reference evidence="1 2" key="1">
    <citation type="submission" date="2024-04" db="EMBL/GenBank/DDBJ databases">
        <title>Tritrichomonas musculus Genome.</title>
        <authorList>
            <person name="Alves-Ferreira E."/>
            <person name="Grigg M."/>
            <person name="Lorenzi H."/>
            <person name="Galac M."/>
        </authorList>
    </citation>
    <scope>NUCLEOTIDE SEQUENCE [LARGE SCALE GENOMIC DNA]</scope>
    <source>
        <strain evidence="1 2">EAF2021</strain>
    </source>
</reference>
<gene>
    <name evidence="1" type="ORF">M9Y10_020859</name>
</gene>
<sequence>MEESNQCTYYNQSEEEISSYADPCESYFYEFFHFDNPTIDIYRFENERQITQENEFSHKENPMPTRSLIEELNIIFNGNKTVKLSKKVIAFIYNLMKRNLKNKKWEDITSHDMRSRKNLINRISQYKTEILEELHRNLDNYIILTHIFIKKEKEELRELKNQKMLKQFINK</sequence>
<dbReference type="Proteomes" id="UP001470230">
    <property type="component" value="Unassembled WGS sequence"/>
</dbReference>
<evidence type="ECO:0000313" key="2">
    <source>
        <dbReference type="Proteomes" id="UP001470230"/>
    </source>
</evidence>
<name>A0ABR2HFU5_9EUKA</name>
<evidence type="ECO:0000313" key="1">
    <source>
        <dbReference type="EMBL" id="KAK8845925.1"/>
    </source>
</evidence>
<proteinExistence type="predicted"/>
<dbReference type="EMBL" id="JAPFFF010000030">
    <property type="protein sequence ID" value="KAK8845925.1"/>
    <property type="molecule type" value="Genomic_DNA"/>
</dbReference>
<comment type="caution">
    <text evidence="1">The sequence shown here is derived from an EMBL/GenBank/DDBJ whole genome shotgun (WGS) entry which is preliminary data.</text>
</comment>
<organism evidence="1 2">
    <name type="scientific">Tritrichomonas musculus</name>
    <dbReference type="NCBI Taxonomy" id="1915356"/>
    <lineage>
        <taxon>Eukaryota</taxon>
        <taxon>Metamonada</taxon>
        <taxon>Parabasalia</taxon>
        <taxon>Tritrichomonadida</taxon>
        <taxon>Tritrichomonadidae</taxon>
        <taxon>Tritrichomonas</taxon>
    </lineage>
</organism>
<keyword evidence="2" id="KW-1185">Reference proteome</keyword>
<protein>
    <submittedName>
        <fullName evidence="1">Uncharacterized protein</fullName>
    </submittedName>
</protein>
<accession>A0ABR2HFU5</accession>